<dbReference type="Gene3D" id="1.20.58.340">
    <property type="entry name" value="Magnesium transport protein CorA, transmembrane region"/>
    <property type="match status" value="1"/>
</dbReference>
<dbReference type="SUPFAM" id="SSF144083">
    <property type="entry name" value="Magnesium transport protein CorA, transmembrane region"/>
    <property type="match status" value="1"/>
</dbReference>
<dbReference type="EMBL" id="DS990637">
    <property type="protein sequence ID" value="EGC43679.1"/>
    <property type="molecule type" value="Genomic_DNA"/>
</dbReference>
<keyword evidence="2" id="KW-0812">Transmembrane</keyword>
<dbReference type="STRING" id="544711.F0UAB7"/>
<evidence type="ECO:0000313" key="6">
    <source>
        <dbReference type="Proteomes" id="UP000008142"/>
    </source>
</evidence>
<protein>
    <submittedName>
        <fullName evidence="5">Uncharacterized protein</fullName>
    </submittedName>
</protein>
<accession>F0UAB7</accession>
<organism evidence="6">
    <name type="scientific">Ajellomyces capsulatus (strain H88)</name>
    <name type="common">Darling's disease fungus</name>
    <name type="synonym">Histoplasma capsulatum</name>
    <dbReference type="NCBI Taxonomy" id="544711"/>
    <lineage>
        <taxon>Eukaryota</taxon>
        <taxon>Fungi</taxon>
        <taxon>Dikarya</taxon>
        <taxon>Ascomycota</taxon>
        <taxon>Pezizomycotina</taxon>
        <taxon>Eurotiomycetes</taxon>
        <taxon>Eurotiomycetidae</taxon>
        <taxon>Onygenales</taxon>
        <taxon>Ajellomycetaceae</taxon>
        <taxon>Histoplasma</taxon>
    </lineage>
</organism>
<dbReference type="HOGENOM" id="CLU_353002_0_0_1"/>
<evidence type="ECO:0000313" key="5">
    <source>
        <dbReference type="EMBL" id="EGC43679.1"/>
    </source>
</evidence>
<keyword evidence="3" id="KW-1133">Transmembrane helix</keyword>
<dbReference type="AlphaFoldDB" id="F0UAB7"/>
<evidence type="ECO:0000256" key="1">
    <source>
        <dbReference type="ARBA" id="ARBA00004141"/>
    </source>
</evidence>
<dbReference type="GO" id="GO:0046873">
    <property type="term" value="F:metal ion transmembrane transporter activity"/>
    <property type="evidence" value="ECO:0007669"/>
    <property type="project" value="InterPro"/>
</dbReference>
<reference evidence="6" key="1">
    <citation type="submission" date="2008-07" db="EMBL/GenBank/DDBJ databases">
        <title>Annotation of Ajellomyces capsulatus strain H88.</title>
        <authorList>
            <person name="Champion M."/>
            <person name="Cuomo C."/>
            <person name="Ma L.-J."/>
            <person name="Henn M.R."/>
            <person name="Sil A."/>
            <person name="Goldman B."/>
            <person name="Young S.K."/>
            <person name="Kodira C.D."/>
            <person name="Zeng Q."/>
            <person name="Koehrsen M."/>
            <person name="Alvarado L."/>
            <person name="Berlin A."/>
            <person name="Borenstein D."/>
            <person name="Chen Z."/>
            <person name="Engels R."/>
            <person name="Freedman E."/>
            <person name="Gellesch M."/>
            <person name="Goldberg J."/>
            <person name="Griggs A."/>
            <person name="Gujja S."/>
            <person name="Heiman D."/>
            <person name="Hepburn T."/>
            <person name="Howarth C."/>
            <person name="Jen D."/>
            <person name="Larson L."/>
            <person name="Lewis B."/>
            <person name="Mehta T."/>
            <person name="Park D."/>
            <person name="Pearson M."/>
            <person name="Roberts A."/>
            <person name="Saif S."/>
            <person name="Shea T."/>
            <person name="Shenoy N."/>
            <person name="Sisk P."/>
            <person name="Stolte C."/>
            <person name="Sykes S."/>
            <person name="Walk T."/>
            <person name="White J."/>
            <person name="Yandava C."/>
            <person name="Klein B."/>
            <person name="McEwen J.G."/>
            <person name="Puccia R."/>
            <person name="Goldman G.H."/>
            <person name="Felipe M.S."/>
            <person name="Nino-Vega G."/>
            <person name="San-Blas G."/>
            <person name="Taylor J."/>
            <person name="Mendoza L."/>
            <person name="Galagan J."/>
            <person name="Nusbaum C."/>
            <person name="Birren B."/>
        </authorList>
    </citation>
    <scope>NUCLEOTIDE SEQUENCE [LARGE SCALE GENOMIC DNA]</scope>
    <source>
        <strain evidence="6">H88</strain>
    </source>
</reference>
<evidence type="ECO:0000256" key="2">
    <source>
        <dbReference type="ARBA" id="ARBA00022692"/>
    </source>
</evidence>
<dbReference type="InterPro" id="IPR002523">
    <property type="entry name" value="MgTranspt_CorA/ZnTranspt_ZntB"/>
</dbReference>
<dbReference type="OrthoDB" id="3231000at2759"/>
<gene>
    <name evidence="5" type="ORF">HCEG_02894</name>
</gene>
<dbReference type="Pfam" id="PF01544">
    <property type="entry name" value="CorA"/>
    <property type="match status" value="1"/>
</dbReference>
<evidence type="ECO:0000256" key="3">
    <source>
        <dbReference type="ARBA" id="ARBA00022989"/>
    </source>
</evidence>
<sequence>MDFLSVGIIRHSCSLPSLASTSNNIFRLCVSTLLHRDDFGGQDLQSQRSDQSSELKIYKRLQLVRGYSTVCSCFSVVEQWISFCVTRTDQGWAVEKSPPGPWISRIESMATPVPVLQHHPKMAFRTTTNRLDPNANASAEVYQSTAVLPLQYDSLIALVDLARLAPHDPLSMCIPLFAHAAFSEVQFLNLMECKIQEWVNQIAEGVPAELLGTLQYFSSILNRHSQQLKDSSHALYKLAEWNPEVLNGQTQIRISLPRPGVGTRWNTPEFGSVRHTGSRGSFTAQGLLYDYEQLHDRCISITLAMNKATIEESRKAIEQSERLKKLTLLATLFIPFTFCSSLLGMNVDLLGQNSVKFWWFFVFGAGRRVGNDGSVLGNKSRLCPGGLEGRVLSLGHFASFGFLWTMNASKFWKQTCCKIGSRYRLRYYTSLAPLRSRITKPLVATPGNWYLGEAHIGGETVTVQSQSVLDDHDLEQLCHGQFPANCEGEEIRLGKISLDNFRRIRAAFEARAEAEEPIRSYVTYNAKFSTASALKAPSTEVHSFALGELGHQMNGSIEKTFPSTVRDCFRFRIEASQAGFDSEDKSESIIKVPDASLQYIVDPQGGYLQNIFIFQIGFRELYSSLKSSMDLWLEGDKDVQAVILVKFTEKPQYRTPINVRHPPIQFQEDAKLPIAETKQPKLVEESGRVLIHGKVFAHRITGFCELWVRNPDTGKAELRGKRIDFYDSDSSAKIESPELKIDFETYLPNLPELRGKSFVMDWRKMASEVQMGHKRTAIQRYLMALKRCRAAQAKEP</sequence>
<evidence type="ECO:0000256" key="4">
    <source>
        <dbReference type="ARBA" id="ARBA00023136"/>
    </source>
</evidence>
<dbReference type="InterPro" id="IPR045863">
    <property type="entry name" value="CorA_TM1_TM2"/>
</dbReference>
<dbReference type="VEuPathDB" id="FungiDB:I7I53_10310"/>
<dbReference type="VEuPathDB" id="FungiDB:I7I53_10311"/>
<proteinExistence type="predicted"/>
<name>F0UAB7_AJEC8</name>
<dbReference type="Proteomes" id="UP000008142">
    <property type="component" value="Unassembled WGS sequence"/>
</dbReference>
<dbReference type="GO" id="GO:0016020">
    <property type="term" value="C:membrane"/>
    <property type="evidence" value="ECO:0007669"/>
    <property type="project" value="UniProtKB-SubCell"/>
</dbReference>
<keyword evidence="4" id="KW-0472">Membrane</keyword>
<comment type="subcellular location">
    <subcellularLocation>
        <location evidence="1">Membrane</location>
        <topology evidence="1">Multi-pass membrane protein</topology>
    </subcellularLocation>
</comment>